<dbReference type="AlphaFoldDB" id="A0A820CL12"/>
<proteinExistence type="predicted"/>
<feature type="non-terminal residue" evidence="1">
    <location>
        <position position="1"/>
    </location>
</feature>
<comment type="caution">
    <text evidence="1">The sequence shown here is derived from an EMBL/GenBank/DDBJ whole genome shotgun (WGS) entry which is preliminary data.</text>
</comment>
<organism evidence="1 2">
    <name type="scientific">Adineta steineri</name>
    <dbReference type="NCBI Taxonomy" id="433720"/>
    <lineage>
        <taxon>Eukaryota</taxon>
        <taxon>Metazoa</taxon>
        <taxon>Spiralia</taxon>
        <taxon>Gnathifera</taxon>
        <taxon>Rotifera</taxon>
        <taxon>Eurotatoria</taxon>
        <taxon>Bdelloidea</taxon>
        <taxon>Adinetida</taxon>
        <taxon>Adinetidae</taxon>
        <taxon>Adineta</taxon>
    </lineage>
</organism>
<accession>A0A820CL12</accession>
<dbReference type="EMBL" id="CAJOAY010010146">
    <property type="protein sequence ID" value="CAF4216902.1"/>
    <property type="molecule type" value="Genomic_DNA"/>
</dbReference>
<evidence type="ECO:0000313" key="1">
    <source>
        <dbReference type="EMBL" id="CAF4216902.1"/>
    </source>
</evidence>
<dbReference type="Proteomes" id="UP000663881">
    <property type="component" value="Unassembled WGS sequence"/>
</dbReference>
<evidence type="ECO:0000313" key="2">
    <source>
        <dbReference type="Proteomes" id="UP000663881"/>
    </source>
</evidence>
<protein>
    <submittedName>
        <fullName evidence="1">Uncharacterized protein</fullName>
    </submittedName>
</protein>
<gene>
    <name evidence="1" type="ORF">OKA104_LOCUS41828</name>
</gene>
<reference evidence="1" key="1">
    <citation type="submission" date="2021-02" db="EMBL/GenBank/DDBJ databases">
        <authorList>
            <person name="Nowell W R."/>
        </authorList>
    </citation>
    <scope>NUCLEOTIDE SEQUENCE</scope>
</reference>
<name>A0A820CL12_9BILA</name>
<sequence length="77" mass="8994">MIFNNQLIVFFKRGSNKGLSKGLLQIAKELNVPLPKACKLHELRGFLSQYRAFRNITRLEDLANKYKINIIFGLKYH</sequence>